<proteinExistence type="predicted"/>
<dbReference type="EMBL" id="VMGN01000012">
    <property type="protein sequence ID" value="TSC94452.1"/>
    <property type="molecule type" value="Genomic_DNA"/>
</dbReference>
<keyword evidence="1" id="KW-1133">Transmembrane helix</keyword>
<feature type="transmembrane region" description="Helical" evidence="1">
    <location>
        <begin position="6"/>
        <end position="25"/>
    </location>
</feature>
<evidence type="ECO:0000256" key="1">
    <source>
        <dbReference type="SAM" id="Phobius"/>
    </source>
</evidence>
<dbReference type="AlphaFoldDB" id="A0A554LNL4"/>
<evidence type="ECO:0000313" key="2">
    <source>
        <dbReference type="EMBL" id="TSC94452.1"/>
    </source>
</evidence>
<gene>
    <name evidence="2" type="ORF">Athens101428_278</name>
</gene>
<accession>A0A554LNL4</accession>
<dbReference type="Proteomes" id="UP000316495">
    <property type="component" value="Unassembled WGS sequence"/>
</dbReference>
<name>A0A554LNL4_9BACT</name>
<protein>
    <submittedName>
        <fullName evidence="2">Uncharacterized protein</fullName>
    </submittedName>
</protein>
<sequence>MSHLTFVKIVLFVIFIRLVALVMMCPKKAHSDQVITKELALCVMTPLKNFGLCKDFTVGSQWEKGFAGNLPAESRVFHIETLDNCDSDGWLIFREIGDEIVLWEMVPPDKWLASQPKNLIIPTSAEEIAREFVVAMFQKRGKAITEVDDWLRVKPKSVINGIAVFDFCTSLEVKGFSSEVELWVAPVSRQSGAIVYEIIKVEVKFLNY</sequence>
<comment type="caution">
    <text evidence="2">The sequence shown here is derived from an EMBL/GenBank/DDBJ whole genome shotgun (WGS) entry which is preliminary data.</text>
</comment>
<reference evidence="2 3" key="1">
    <citation type="submission" date="2017-07" db="EMBL/GenBank/DDBJ databases">
        <title>Mechanisms for carbon and nitrogen cycling indicate functional differentiation within the Candidate Phyla Radiation.</title>
        <authorList>
            <person name="Danczak R.E."/>
            <person name="Johnston M.D."/>
            <person name="Kenah C."/>
            <person name="Slattery M."/>
            <person name="Wrighton K.C."/>
            <person name="Wilkins M.J."/>
        </authorList>
    </citation>
    <scope>NUCLEOTIDE SEQUENCE [LARGE SCALE GENOMIC DNA]</scope>
    <source>
        <strain evidence="2">Athens1014_28</strain>
    </source>
</reference>
<evidence type="ECO:0000313" key="3">
    <source>
        <dbReference type="Proteomes" id="UP000316495"/>
    </source>
</evidence>
<keyword evidence="1" id="KW-0812">Transmembrane</keyword>
<organism evidence="2 3">
    <name type="scientific">Candidatus Berkelbacteria bacterium Athens1014_28</name>
    <dbReference type="NCBI Taxonomy" id="2017145"/>
    <lineage>
        <taxon>Bacteria</taxon>
        <taxon>Candidatus Berkelbacteria</taxon>
    </lineage>
</organism>
<keyword evidence="1" id="KW-0472">Membrane</keyword>